<dbReference type="InterPro" id="IPR037069">
    <property type="entry name" value="AcylCoA_DH/ox_N_sf"/>
</dbReference>
<dbReference type="Proteomes" id="UP000069001">
    <property type="component" value="Unassembled WGS sequence"/>
</dbReference>
<evidence type="ECO:0000256" key="3">
    <source>
        <dbReference type="ARBA" id="ARBA00022630"/>
    </source>
</evidence>
<dbReference type="EMBL" id="LOYH01000089">
    <property type="protein sequence ID" value="KVK76007.1"/>
    <property type="molecule type" value="Genomic_DNA"/>
</dbReference>
<dbReference type="Pfam" id="PF00441">
    <property type="entry name" value="Acyl-CoA_dh_1"/>
    <property type="match status" value="1"/>
</dbReference>
<dbReference type="Gene3D" id="1.20.140.10">
    <property type="entry name" value="Butyryl-CoA Dehydrogenase, subunit A, domain 3"/>
    <property type="match status" value="1"/>
</dbReference>
<dbReference type="RefSeq" id="WP_059731864.1">
    <property type="nucleotide sequence ID" value="NZ_LOYH01000089.1"/>
</dbReference>
<dbReference type="Pfam" id="PF02771">
    <property type="entry name" value="Acyl-CoA_dh_N"/>
    <property type="match status" value="1"/>
</dbReference>
<comment type="similarity">
    <text evidence="2">Belongs to the acyl-CoA dehydrogenase family.</text>
</comment>
<evidence type="ECO:0000256" key="2">
    <source>
        <dbReference type="ARBA" id="ARBA00009347"/>
    </source>
</evidence>
<reference evidence="7 8" key="1">
    <citation type="submission" date="2015-11" db="EMBL/GenBank/DDBJ databases">
        <title>Expanding the genomic diversity of Burkholderia species for the development of highly accurate diagnostics.</title>
        <authorList>
            <person name="Sahl J."/>
            <person name="Keim P."/>
            <person name="Wagner D."/>
        </authorList>
    </citation>
    <scope>NUCLEOTIDE SEQUENCE [LARGE SCALE GENOMIC DNA]</scope>
    <source>
        <strain evidence="7 8">MSMB1302</strain>
    </source>
</reference>
<dbReference type="PANTHER" id="PTHR43831">
    <property type="entry name" value="ISOBUTYRYL-COA DEHYDROGENASE"/>
    <property type="match status" value="1"/>
</dbReference>
<dbReference type="InterPro" id="IPR052547">
    <property type="entry name" value="Mito_Isobutyryl-CoADH"/>
</dbReference>
<evidence type="ECO:0000313" key="7">
    <source>
        <dbReference type="EMBL" id="KVK76007.1"/>
    </source>
</evidence>
<comment type="caution">
    <text evidence="7">The sequence shown here is derived from an EMBL/GenBank/DDBJ whole genome shotgun (WGS) entry which is preliminary data.</text>
</comment>
<protein>
    <submittedName>
        <fullName evidence="7">Acyl-CoA dehydrogenase</fullName>
    </submittedName>
</protein>
<evidence type="ECO:0000256" key="4">
    <source>
        <dbReference type="ARBA" id="ARBA00022827"/>
    </source>
</evidence>
<dbReference type="SUPFAM" id="SSF56645">
    <property type="entry name" value="Acyl-CoA dehydrogenase NM domain-like"/>
    <property type="match status" value="1"/>
</dbReference>
<sequence length="369" mass="39672">MFSPDSFPPGPAPAPAALTDDQRNLYMASQRFARDRLEPLLAGPPSEAAWRETVRQASAALDLGAMVLPEALGGLGIDRHGLALVVEALAAGPLERALELTLTVPALMVLRTHDALGPVLARPIQAYFDGTTAIALSVPGIDNTTIWQFGPLVGAVPLTMRIDDKRRLILVERPCNQQSSRSAGIATLGGLVLEQVHSDEAAAETPLAVIARADSDSVPPAQKYMIEIGLHLAALLTGAMQHTVRFAFDYAATRQAFRKPLANHQLVAARLSDMLIAAHGTHLFLQAISAARPSAPVSLVRQLLRHVATESVNVSREFVQLCGGHGYVEGLPPAARFQTTHWFAQLLLRIDTALDWLAESRMANEEVDV</sequence>
<name>A0A124SLX0_BURCE</name>
<evidence type="ECO:0000259" key="6">
    <source>
        <dbReference type="Pfam" id="PF02771"/>
    </source>
</evidence>
<comment type="cofactor">
    <cofactor evidence="1">
        <name>FAD</name>
        <dbReference type="ChEBI" id="CHEBI:57692"/>
    </cofactor>
</comment>
<dbReference type="InterPro" id="IPR036250">
    <property type="entry name" value="AcylCo_DH-like_C"/>
</dbReference>
<keyword evidence="3" id="KW-0285">Flavoprotein</keyword>
<dbReference type="SUPFAM" id="SSF47203">
    <property type="entry name" value="Acyl-CoA dehydrogenase C-terminal domain-like"/>
    <property type="match status" value="1"/>
</dbReference>
<dbReference type="InterPro" id="IPR009100">
    <property type="entry name" value="AcylCoA_DH/oxidase_NM_dom_sf"/>
</dbReference>
<evidence type="ECO:0000259" key="5">
    <source>
        <dbReference type="Pfam" id="PF00441"/>
    </source>
</evidence>
<evidence type="ECO:0000313" key="8">
    <source>
        <dbReference type="Proteomes" id="UP000069001"/>
    </source>
</evidence>
<dbReference type="InterPro" id="IPR009075">
    <property type="entry name" value="AcylCo_DH/oxidase_C"/>
</dbReference>
<organism evidence="7 8">
    <name type="scientific">Burkholderia cepacia</name>
    <name type="common">Pseudomonas cepacia</name>
    <dbReference type="NCBI Taxonomy" id="292"/>
    <lineage>
        <taxon>Bacteria</taxon>
        <taxon>Pseudomonadati</taxon>
        <taxon>Pseudomonadota</taxon>
        <taxon>Betaproteobacteria</taxon>
        <taxon>Burkholderiales</taxon>
        <taxon>Burkholderiaceae</taxon>
        <taxon>Burkholderia</taxon>
        <taxon>Burkholderia cepacia complex</taxon>
    </lineage>
</organism>
<dbReference type="Gene3D" id="1.10.540.10">
    <property type="entry name" value="Acyl-CoA dehydrogenase/oxidase, N-terminal domain"/>
    <property type="match status" value="1"/>
</dbReference>
<dbReference type="GO" id="GO:0016627">
    <property type="term" value="F:oxidoreductase activity, acting on the CH-CH group of donors"/>
    <property type="evidence" value="ECO:0007669"/>
    <property type="project" value="InterPro"/>
</dbReference>
<dbReference type="InterPro" id="IPR013786">
    <property type="entry name" value="AcylCoA_DH/ox_N"/>
</dbReference>
<feature type="domain" description="Acyl-CoA dehydrogenase/oxidase C-terminal" evidence="5">
    <location>
        <begin position="231"/>
        <end position="335"/>
    </location>
</feature>
<dbReference type="GO" id="GO:0050660">
    <property type="term" value="F:flavin adenine dinucleotide binding"/>
    <property type="evidence" value="ECO:0007669"/>
    <property type="project" value="InterPro"/>
</dbReference>
<gene>
    <name evidence="7" type="ORF">WS90_25585</name>
</gene>
<keyword evidence="4" id="KW-0274">FAD</keyword>
<dbReference type="AlphaFoldDB" id="A0A124SLX0"/>
<accession>A0A124SLX0</accession>
<dbReference type="PANTHER" id="PTHR43831:SF1">
    <property type="entry name" value="ISOBUTYRYL-COA DEHYDROGENASE, MITOCHONDRIAL"/>
    <property type="match status" value="1"/>
</dbReference>
<feature type="domain" description="Acyl-CoA dehydrogenase/oxidase N-terminal" evidence="6">
    <location>
        <begin position="19"/>
        <end position="94"/>
    </location>
</feature>
<evidence type="ECO:0000256" key="1">
    <source>
        <dbReference type="ARBA" id="ARBA00001974"/>
    </source>
</evidence>
<proteinExistence type="inferred from homology"/>